<sequence length="218" mass="24221">MTTSSARVALGRQLRLMRQLHGVKLKELAARLGRSVGHLSNVEAGRDSASWQLIALYEEMFNGDGILWSAYVEAQTTPRSPQRRAIEEFSYPIPGDESSFVADVTVPDGTVMPPGHFFEKIWRIRNAGSVPWVGRRLARDGAAGGYGVPFTPAYVQIEETMPGCEVEIAVPVRAQPLEGTSQMRWKMVDMFGRRYFPNSYCFGLVMTIVVREGAVPPE</sequence>
<dbReference type="InterPro" id="IPR013783">
    <property type="entry name" value="Ig-like_fold"/>
</dbReference>
<evidence type="ECO:0000313" key="3">
    <source>
        <dbReference type="Proteomes" id="UP001515943"/>
    </source>
</evidence>
<dbReference type="Pfam" id="PF16158">
    <property type="entry name" value="N_BRCA1_IG"/>
    <property type="match status" value="1"/>
</dbReference>
<evidence type="ECO:0000259" key="1">
    <source>
        <dbReference type="PROSITE" id="PS50943"/>
    </source>
</evidence>
<proteinExistence type="predicted"/>
<keyword evidence="3" id="KW-1185">Reference proteome</keyword>
<dbReference type="PANTHER" id="PTHR20930">
    <property type="entry name" value="OVARIAN CARCINOMA ANTIGEN CA125-RELATED"/>
    <property type="match status" value="1"/>
</dbReference>
<dbReference type="PROSITE" id="PS50943">
    <property type="entry name" value="HTH_CROC1"/>
    <property type="match status" value="1"/>
</dbReference>
<dbReference type="InterPro" id="IPR010982">
    <property type="entry name" value="Lambda_DNA-bd_dom_sf"/>
</dbReference>
<organism evidence="2 3">
    <name type="scientific">Lentzea indica</name>
    <dbReference type="NCBI Taxonomy" id="2604800"/>
    <lineage>
        <taxon>Bacteria</taxon>
        <taxon>Bacillati</taxon>
        <taxon>Actinomycetota</taxon>
        <taxon>Actinomycetes</taxon>
        <taxon>Pseudonocardiales</taxon>
        <taxon>Pseudonocardiaceae</taxon>
        <taxon>Lentzea</taxon>
    </lineage>
</organism>
<dbReference type="Gene3D" id="2.60.40.10">
    <property type="entry name" value="Immunoglobulins"/>
    <property type="match status" value="1"/>
</dbReference>
<dbReference type="RefSeq" id="WP_167969214.1">
    <property type="nucleotide sequence ID" value="NZ_VSRL01000001.1"/>
</dbReference>
<name>A0ABX1F9E5_9PSEU</name>
<dbReference type="Pfam" id="PF13560">
    <property type="entry name" value="HTH_31"/>
    <property type="match status" value="1"/>
</dbReference>
<dbReference type="PANTHER" id="PTHR20930:SF0">
    <property type="entry name" value="PROTEIN ILRUN"/>
    <property type="match status" value="1"/>
</dbReference>
<dbReference type="CDD" id="cd00093">
    <property type="entry name" value="HTH_XRE"/>
    <property type="match status" value="1"/>
</dbReference>
<feature type="domain" description="HTH cro/C1-type" evidence="1">
    <location>
        <begin position="14"/>
        <end position="50"/>
    </location>
</feature>
<dbReference type="InterPro" id="IPR001387">
    <property type="entry name" value="Cro/C1-type_HTH"/>
</dbReference>
<comment type="caution">
    <text evidence="2">The sequence shown here is derived from an EMBL/GenBank/DDBJ whole genome shotgun (WGS) entry which is preliminary data.</text>
</comment>
<dbReference type="SUPFAM" id="SSF47413">
    <property type="entry name" value="lambda repressor-like DNA-binding domains"/>
    <property type="match status" value="1"/>
</dbReference>
<accession>A0ABX1F9E5</accession>
<dbReference type="InterPro" id="IPR032350">
    <property type="entry name" value="Nbr1_FW"/>
</dbReference>
<gene>
    <name evidence="2" type="ORF">FXN61_00425</name>
</gene>
<protein>
    <submittedName>
        <fullName evidence="2">Helix-turn-helix domain-containing protein</fullName>
    </submittedName>
</protein>
<dbReference type="Proteomes" id="UP001515943">
    <property type="component" value="Unassembled WGS sequence"/>
</dbReference>
<dbReference type="Gene3D" id="1.10.260.40">
    <property type="entry name" value="lambda repressor-like DNA-binding domains"/>
    <property type="match status" value="1"/>
</dbReference>
<evidence type="ECO:0000313" key="2">
    <source>
        <dbReference type="EMBL" id="NKE55372.1"/>
    </source>
</evidence>
<reference evidence="2 3" key="1">
    <citation type="submission" date="2019-08" db="EMBL/GenBank/DDBJ databases">
        <title>Lentzea from Indian Himalayas.</title>
        <authorList>
            <person name="Mandal S."/>
            <person name="Mallick Gupta A."/>
            <person name="Maiti P.K."/>
            <person name="Sarkar J."/>
            <person name="Mandal S."/>
        </authorList>
    </citation>
    <scope>NUCLEOTIDE SEQUENCE [LARGE SCALE GENOMIC DNA]</scope>
    <source>
        <strain evidence="2 3">PSKA42</strain>
    </source>
</reference>
<dbReference type="SMART" id="SM00530">
    <property type="entry name" value="HTH_XRE"/>
    <property type="match status" value="1"/>
</dbReference>
<dbReference type="EMBL" id="VSRL01000001">
    <property type="protein sequence ID" value="NKE55372.1"/>
    <property type="molecule type" value="Genomic_DNA"/>
</dbReference>
<dbReference type="CDD" id="cd14947">
    <property type="entry name" value="NBR1_like"/>
    <property type="match status" value="1"/>
</dbReference>